<evidence type="ECO:0000313" key="6">
    <source>
        <dbReference type="Proteomes" id="UP000466523"/>
    </source>
</evidence>
<dbReference type="PANTHER" id="PTHR30055">
    <property type="entry name" value="HTH-TYPE TRANSCRIPTIONAL REGULATOR RUTR"/>
    <property type="match status" value="1"/>
</dbReference>
<dbReference type="Proteomes" id="UP000466523">
    <property type="component" value="Unassembled WGS sequence"/>
</dbReference>
<proteinExistence type="predicted"/>
<dbReference type="InterPro" id="IPR001647">
    <property type="entry name" value="HTH_TetR"/>
</dbReference>
<dbReference type="SUPFAM" id="SSF46689">
    <property type="entry name" value="Homeodomain-like"/>
    <property type="match status" value="1"/>
</dbReference>
<evidence type="ECO:0000313" key="5">
    <source>
        <dbReference type="EMBL" id="NDJ90085.1"/>
    </source>
</evidence>
<dbReference type="PANTHER" id="PTHR30055:SF200">
    <property type="entry name" value="HTH-TYPE TRANSCRIPTIONAL REPRESSOR BDCR"/>
    <property type="match status" value="1"/>
</dbReference>
<dbReference type="RefSeq" id="WP_112684163.1">
    <property type="nucleotide sequence ID" value="NZ_JAACYR010000041.1"/>
</dbReference>
<dbReference type="PROSITE" id="PS50977">
    <property type="entry name" value="HTH_TETR_2"/>
    <property type="match status" value="1"/>
</dbReference>
<evidence type="ECO:0000259" key="4">
    <source>
        <dbReference type="PROSITE" id="PS50977"/>
    </source>
</evidence>
<keyword evidence="1 2" id="KW-0238">DNA-binding</keyword>
<dbReference type="PRINTS" id="PR00455">
    <property type="entry name" value="HTHTETR"/>
</dbReference>
<accession>A0A7K3LCJ5</accession>
<evidence type="ECO:0000256" key="1">
    <source>
        <dbReference type="ARBA" id="ARBA00023125"/>
    </source>
</evidence>
<protein>
    <submittedName>
        <fullName evidence="5">TetR/AcrR family transcriptional regulator</fullName>
    </submittedName>
</protein>
<organism evidence="5 6">
    <name type="scientific">Mycolicibacter kumamotonensis</name>
    <dbReference type="NCBI Taxonomy" id="354243"/>
    <lineage>
        <taxon>Bacteria</taxon>
        <taxon>Bacillati</taxon>
        <taxon>Actinomycetota</taxon>
        <taxon>Actinomycetes</taxon>
        <taxon>Mycobacteriales</taxon>
        <taxon>Mycobacteriaceae</taxon>
        <taxon>Mycolicibacter</taxon>
    </lineage>
</organism>
<dbReference type="GO" id="GO:0000976">
    <property type="term" value="F:transcription cis-regulatory region binding"/>
    <property type="evidence" value="ECO:0007669"/>
    <property type="project" value="TreeGrafter"/>
</dbReference>
<feature type="region of interest" description="Disordered" evidence="3">
    <location>
        <begin position="1"/>
        <end position="30"/>
    </location>
</feature>
<dbReference type="Pfam" id="PF00440">
    <property type="entry name" value="TetR_N"/>
    <property type="match status" value="1"/>
</dbReference>
<gene>
    <name evidence="5" type="ORF">GWR20_13130</name>
</gene>
<feature type="domain" description="HTH tetR-type" evidence="4">
    <location>
        <begin position="37"/>
        <end position="97"/>
    </location>
</feature>
<evidence type="ECO:0000256" key="3">
    <source>
        <dbReference type="SAM" id="MobiDB-lite"/>
    </source>
</evidence>
<dbReference type="InterPro" id="IPR009057">
    <property type="entry name" value="Homeodomain-like_sf"/>
</dbReference>
<dbReference type="InterPro" id="IPR050109">
    <property type="entry name" value="HTH-type_TetR-like_transc_reg"/>
</dbReference>
<dbReference type="EMBL" id="JAACYR010000041">
    <property type="protein sequence ID" value="NDJ90085.1"/>
    <property type="molecule type" value="Genomic_DNA"/>
</dbReference>
<dbReference type="GO" id="GO:0003700">
    <property type="term" value="F:DNA-binding transcription factor activity"/>
    <property type="evidence" value="ECO:0007669"/>
    <property type="project" value="TreeGrafter"/>
</dbReference>
<evidence type="ECO:0000256" key="2">
    <source>
        <dbReference type="PROSITE-ProRule" id="PRU00335"/>
    </source>
</evidence>
<dbReference type="AlphaFoldDB" id="A0A7K3LCJ5"/>
<comment type="caution">
    <text evidence="5">The sequence shown here is derived from an EMBL/GenBank/DDBJ whole genome shotgun (WGS) entry which is preliminary data.</text>
</comment>
<dbReference type="Gene3D" id="1.10.357.10">
    <property type="entry name" value="Tetracycline Repressor, domain 2"/>
    <property type="match status" value="1"/>
</dbReference>
<name>A0A7K3LCJ5_9MYCO</name>
<reference evidence="5 6" key="1">
    <citation type="submission" date="2020-01" db="EMBL/GenBank/DDBJ databases">
        <authorList>
            <person name="Sanchez-Estrada R."/>
            <person name="Gonzalez-Y-Merchand J.A."/>
            <person name="Rivera-Gutierrez S."/>
        </authorList>
    </citation>
    <scope>NUCLEOTIDE SEQUENCE [LARGE SCALE GENOMIC DNA]</scope>
    <source>
        <strain evidence="5 6">CST 7247</strain>
    </source>
</reference>
<feature type="DNA-binding region" description="H-T-H motif" evidence="2">
    <location>
        <begin position="60"/>
        <end position="79"/>
    </location>
</feature>
<sequence length="217" mass="24082">MTTAGRTHPLQRREVRGQRTGSPVEPSDVWPLEHRGEIGADRILDAARSLFSTHPPESVGMHEIAKAAGCSRATVYRYFENRETLRAVYMNRESSRLYHQVVEQITGLDDPRERLIAGVTTALRLVRQSPALASWFTRTGIPIGGAIAEQSDVIQALTAAFLFTLGPDEPSTVTRRARWLVRVMTSLLIFTGCDDADELAMLEEFVVPIIAPVQADQ</sequence>